<accession>A0A9D4ZH69</accession>
<name>A0A9D4ZH69_ADICA</name>
<keyword evidence="2" id="KW-1185">Reference proteome</keyword>
<evidence type="ECO:0000313" key="2">
    <source>
        <dbReference type="Proteomes" id="UP000886520"/>
    </source>
</evidence>
<protein>
    <submittedName>
        <fullName evidence="1">Uncharacterized protein</fullName>
    </submittedName>
</protein>
<proteinExistence type="predicted"/>
<dbReference type="EMBL" id="JABFUD020000012">
    <property type="protein sequence ID" value="KAI5072731.1"/>
    <property type="molecule type" value="Genomic_DNA"/>
</dbReference>
<dbReference type="OrthoDB" id="428604at2759"/>
<feature type="non-terminal residue" evidence="1">
    <location>
        <position position="1"/>
    </location>
</feature>
<dbReference type="Proteomes" id="UP000886520">
    <property type="component" value="Chromosome 12"/>
</dbReference>
<dbReference type="AlphaFoldDB" id="A0A9D4ZH69"/>
<feature type="non-terminal residue" evidence="1">
    <location>
        <position position="97"/>
    </location>
</feature>
<reference evidence="1" key="1">
    <citation type="submission" date="2021-01" db="EMBL/GenBank/DDBJ databases">
        <title>Adiantum capillus-veneris genome.</title>
        <authorList>
            <person name="Fang Y."/>
            <person name="Liao Q."/>
        </authorList>
    </citation>
    <scope>NUCLEOTIDE SEQUENCE</scope>
    <source>
        <strain evidence="1">H3</strain>
        <tissue evidence="1">Leaf</tissue>
    </source>
</reference>
<evidence type="ECO:0000313" key="1">
    <source>
        <dbReference type="EMBL" id="KAI5072731.1"/>
    </source>
</evidence>
<organism evidence="1 2">
    <name type="scientific">Adiantum capillus-veneris</name>
    <name type="common">Maidenhair fern</name>
    <dbReference type="NCBI Taxonomy" id="13818"/>
    <lineage>
        <taxon>Eukaryota</taxon>
        <taxon>Viridiplantae</taxon>
        <taxon>Streptophyta</taxon>
        <taxon>Embryophyta</taxon>
        <taxon>Tracheophyta</taxon>
        <taxon>Polypodiopsida</taxon>
        <taxon>Polypodiidae</taxon>
        <taxon>Polypodiales</taxon>
        <taxon>Pteridineae</taxon>
        <taxon>Pteridaceae</taxon>
        <taxon>Vittarioideae</taxon>
        <taxon>Adiantum</taxon>
    </lineage>
</organism>
<gene>
    <name evidence="1" type="ORF">GOP47_0012837</name>
</gene>
<sequence>CAAGVTSVTVASLAARTSSAAVASRAAGRVAATSVSEGVEVGPTAVVASSAAWLTNGMAARVEAPAHAASFSAARFSAAAASAAGSTSTEGSAAAAM</sequence>
<comment type="caution">
    <text evidence="1">The sequence shown here is derived from an EMBL/GenBank/DDBJ whole genome shotgun (WGS) entry which is preliminary data.</text>
</comment>